<dbReference type="InterPro" id="IPR052029">
    <property type="entry name" value="PpiD_chaperone"/>
</dbReference>
<comment type="caution">
    <text evidence="16">The sequence shown here is derived from an EMBL/GenBank/DDBJ whole genome shotgun (WGS) entry which is preliminary data.</text>
</comment>
<keyword evidence="3" id="KW-1003">Cell membrane</keyword>
<evidence type="ECO:0000256" key="5">
    <source>
        <dbReference type="ARBA" id="ARBA00022692"/>
    </source>
</evidence>
<evidence type="ECO:0000256" key="7">
    <source>
        <dbReference type="ARBA" id="ARBA00023136"/>
    </source>
</evidence>
<reference evidence="16 17" key="1">
    <citation type="submission" date="2019-03" db="EMBL/GenBank/DDBJ databases">
        <title>Genomic Encyclopedia of Type Strains, Phase IV (KMG-IV): sequencing the most valuable type-strain genomes for metagenomic binning, comparative biology and taxonomic classification.</title>
        <authorList>
            <person name="Goeker M."/>
        </authorList>
    </citation>
    <scope>NUCLEOTIDE SEQUENCE [LARGE SCALE GENOMIC DNA]</scope>
    <source>
        <strain evidence="16 17">DSM 19345</strain>
    </source>
</reference>
<accession>A0A4R3MJ56</accession>
<evidence type="ECO:0000256" key="11">
    <source>
        <dbReference type="ARBA" id="ARBA00038408"/>
    </source>
</evidence>
<dbReference type="InterPro" id="IPR027304">
    <property type="entry name" value="Trigger_fact/SurA_dom_sf"/>
</dbReference>
<dbReference type="RefSeq" id="WP_165926783.1">
    <property type="nucleotide sequence ID" value="NZ_SMAK01000002.1"/>
</dbReference>
<organism evidence="16 17">
    <name type="scientific">Tepidamorphus gemmatus</name>
    <dbReference type="NCBI Taxonomy" id="747076"/>
    <lineage>
        <taxon>Bacteria</taxon>
        <taxon>Pseudomonadati</taxon>
        <taxon>Pseudomonadota</taxon>
        <taxon>Alphaproteobacteria</taxon>
        <taxon>Hyphomicrobiales</taxon>
        <taxon>Tepidamorphaceae</taxon>
        <taxon>Tepidamorphus</taxon>
    </lineage>
</organism>
<dbReference type="SUPFAM" id="SSF54534">
    <property type="entry name" value="FKBP-like"/>
    <property type="match status" value="1"/>
</dbReference>
<evidence type="ECO:0000256" key="4">
    <source>
        <dbReference type="ARBA" id="ARBA00022519"/>
    </source>
</evidence>
<evidence type="ECO:0000256" key="10">
    <source>
        <dbReference type="ARBA" id="ARBA00031484"/>
    </source>
</evidence>
<feature type="transmembrane region" description="Helical" evidence="14">
    <location>
        <begin position="12"/>
        <end position="31"/>
    </location>
</feature>
<comment type="similarity">
    <text evidence="11">Belongs to the PpiD chaperone family.</text>
</comment>
<evidence type="ECO:0000256" key="12">
    <source>
        <dbReference type="ARBA" id="ARBA00040743"/>
    </source>
</evidence>
<dbReference type="GO" id="GO:0003755">
    <property type="term" value="F:peptidyl-prolyl cis-trans isomerase activity"/>
    <property type="evidence" value="ECO:0007669"/>
    <property type="project" value="InterPro"/>
</dbReference>
<evidence type="ECO:0000256" key="13">
    <source>
        <dbReference type="ARBA" id="ARBA00042775"/>
    </source>
</evidence>
<sequence length="627" mass="68892">MLETLRKRASGWVAKILIGLLVISFAVWGVADIFTGYRGDDVARVGETEITVEQYRSALQREIQQVSRQFGSYLTMDQARALGLDGRVLGRLMAEAALDDEARSRGLGLTDQVVAESIQADPSFRTPGGQFDRSYFEQVLRSAGYTEGLYVAEQRRRLLRQLIADAVGGAVKAPAVLERAVDRYRNERRSAEYLIVTPAMADPVSEPTEEEVRTYFEENKPDFRAPEYRRIAVLHLAPEDLTAGIEVSDEEIRASYDRDPDRFGTPEVRTIERIVFPSRSAAEAALREIEAGRSFEEVAAEAGVSERDRVLGTLTRREVLDRGIADAAFSLDVDKVVVVDGTFGPALVRVTAIEKGDQPTFEELREAIRQEIALDRAASRLLDIYDAIEDDRAAGMTLSEIAQKHGLTYREFAAVDRQGMTPDGVLVELDDAQTVLAEVFRTDVGLEADPVKGALDDWTWFDVLEITPGRDRTFEEARAQVAEAWRRERTEAAVAAKAREIAERIRGGASLFDVAGEIGATPGLIGPITRAQIDEAFGPAAVQLLFTTPQGGVAETVSARSPSRVVFRVTAIDVPASAARDEALSANIANGISNDIIDQYLQQLETALGRSINQQALRLALGETDDF</sequence>
<evidence type="ECO:0000256" key="1">
    <source>
        <dbReference type="ARBA" id="ARBA00004382"/>
    </source>
</evidence>
<protein>
    <recommendedName>
        <fullName evidence="2">Parvulin-like PPIase</fullName>
    </recommendedName>
    <alternativeName>
        <fullName evidence="9">Peptidyl-prolyl cis-trans isomerase plp</fullName>
    </alternativeName>
    <alternativeName>
        <fullName evidence="12">Periplasmic chaperone PpiD</fullName>
    </alternativeName>
    <alternativeName>
        <fullName evidence="13">Periplasmic folding chaperone</fullName>
    </alternativeName>
    <alternativeName>
        <fullName evidence="10">Rotamase plp</fullName>
    </alternativeName>
</protein>
<dbReference type="Proteomes" id="UP000295678">
    <property type="component" value="Unassembled WGS sequence"/>
</dbReference>
<keyword evidence="4" id="KW-0997">Cell inner membrane</keyword>
<dbReference type="Pfam" id="PF13145">
    <property type="entry name" value="Rotamase_2"/>
    <property type="match status" value="1"/>
</dbReference>
<gene>
    <name evidence="16" type="ORF">EDC22_102257</name>
</gene>
<evidence type="ECO:0000256" key="3">
    <source>
        <dbReference type="ARBA" id="ARBA00022475"/>
    </source>
</evidence>
<evidence type="ECO:0000259" key="15">
    <source>
        <dbReference type="Pfam" id="PF13145"/>
    </source>
</evidence>
<keyword evidence="5 14" id="KW-0812">Transmembrane</keyword>
<dbReference type="AlphaFoldDB" id="A0A4R3MJ56"/>
<evidence type="ECO:0000256" key="8">
    <source>
        <dbReference type="ARBA" id="ARBA00023186"/>
    </source>
</evidence>
<evidence type="ECO:0000256" key="14">
    <source>
        <dbReference type="SAM" id="Phobius"/>
    </source>
</evidence>
<proteinExistence type="inferred from homology"/>
<evidence type="ECO:0000256" key="9">
    <source>
        <dbReference type="ARBA" id="ARBA00030642"/>
    </source>
</evidence>
<evidence type="ECO:0000256" key="2">
    <source>
        <dbReference type="ARBA" id="ARBA00018370"/>
    </source>
</evidence>
<dbReference type="Gene3D" id="3.10.50.40">
    <property type="match status" value="1"/>
</dbReference>
<dbReference type="InterPro" id="IPR046357">
    <property type="entry name" value="PPIase_dom_sf"/>
</dbReference>
<dbReference type="Pfam" id="PF13624">
    <property type="entry name" value="SurA_N_3"/>
    <property type="match status" value="1"/>
</dbReference>
<keyword evidence="17" id="KW-1185">Reference proteome</keyword>
<dbReference type="PANTHER" id="PTHR47529:SF1">
    <property type="entry name" value="PERIPLASMIC CHAPERONE PPID"/>
    <property type="match status" value="1"/>
</dbReference>
<dbReference type="EMBL" id="SMAK01000002">
    <property type="protein sequence ID" value="TCT12572.1"/>
    <property type="molecule type" value="Genomic_DNA"/>
</dbReference>
<keyword evidence="16" id="KW-0413">Isomerase</keyword>
<dbReference type="PANTHER" id="PTHR47529">
    <property type="entry name" value="PEPTIDYL-PROLYL CIS-TRANS ISOMERASE D"/>
    <property type="match status" value="1"/>
</dbReference>
<keyword evidence="6 14" id="KW-1133">Transmembrane helix</keyword>
<evidence type="ECO:0000313" key="16">
    <source>
        <dbReference type="EMBL" id="TCT12572.1"/>
    </source>
</evidence>
<comment type="subcellular location">
    <subcellularLocation>
        <location evidence="1">Cell inner membrane</location>
        <topology evidence="1">Single-pass type II membrane protein</topology>
        <orientation evidence="1">Periplasmic side</orientation>
    </subcellularLocation>
</comment>
<name>A0A4R3MJ56_9HYPH</name>
<keyword evidence="7 14" id="KW-0472">Membrane</keyword>
<feature type="domain" description="PpiC" evidence="15">
    <location>
        <begin position="247"/>
        <end position="366"/>
    </location>
</feature>
<evidence type="ECO:0000256" key="6">
    <source>
        <dbReference type="ARBA" id="ARBA00022989"/>
    </source>
</evidence>
<dbReference type="SUPFAM" id="SSF109998">
    <property type="entry name" value="Triger factor/SurA peptide-binding domain-like"/>
    <property type="match status" value="1"/>
</dbReference>
<keyword evidence="8" id="KW-0143">Chaperone</keyword>
<dbReference type="InterPro" id="IPR000297">
    <property type="entry name" value="PPIase_PpiC"/>
</dbReference>
<dbReference type="GO" id="GO:0005886">
    <property type="term" value="C:plasma membrane"/>
    <property type="evidence" value="ECO:0007669"/>
    <property type="project" value="UniProtKB-SubCell"/>
</dbReference>
<evidence type="ECO:0000313" key="17">
    <source>
        <dbReference type="Proteomes" id="UP000295678"/>
    </source>
</evidence>